<accession>A0A132MUD7</accession>
<dbReference type="NCBIfam" id="NF047509">
    <property type="entry name" value="Rv3131_FMN_oxido"/>
    <property type="match status" value="1"/>
</dbReference>
<proteinExistence type="predicted"/>
<dbReference type="PATRIC" id="fig|1469144.10.peg.2688"/>
<keyword evidence="2" id="KW-1185">Reference proteome</keyword>
<sequence>MNLDMGGGVLSPAEEQVLARAVDAAPSVLNTRPWRLHVDGDVVDLHADPARRLEVMDPRGREQTISCGAALMNLRLAAAHLGREPVVESFPDPEDPTLLARVRLDREHRPTREEERLYAAIPTRHTDRRPFREERLPAQTVALLEDAASAEGGILRILIREELPAMLQVARAAQERYRADPALRAELARWVGGTRGREYGIPAFELGPRSGDPLAPVRDFDPSGGIPRGEADFEREPNLALLSTFYDEPADWLRAGQAMQRVLLLATDLGLSTSLLTHPLELADLRQWVRDPSLITGHPQVILRLGHPR</sequence>
<dbReference type="STRING" id="1469144.LI90_2480"/>
<dbReference type="GO" id="GO:0016491">
    <property type="term" value="F:oxidoreductase activity"/>
    <property type="evidence" value="ECO:0007669"/>
    <property type="project" value="InterPro"/>
</dbReference>
<dbReference type="OrthoDB" id="8156917at2"/>
<dbReference type="PANTHER" id="PTHR23026">
    <property type="entry name" value="NADPH NITROREDUCTASE"/>
    <property type="match status" value="1"/>
</dbReference>
<organism evidence="1 2">
    <name type="scientific">Carbonactinospora thermoautotrophica</name>
    <dbReference type="NCBI Taxonomy" id="1469144"/>
    <lineage>
        <taxon>Bacteria</taxon>
        <taxon>Bacillati</taxon>
        <taxon>Actinomycetota</taxon>
        <taxon>Actinomycetes</taxon>
        <taxon>Kitasatosporales</taxon>
        <taxon>Carbonactinosporaceae</taxon>
        <taxon>Carbonactinospora</taxon>
    </lineage>
</organism>
<dbReference type="InterPro" id="IPR050627">
    <property type="entry name" value="Nitroreductase/BluB"/>
</dbReference>
<dbReference type="AlphaFoldDB" id="A0A132MUD7"/>
<dbReference type="SUPFAM" id="SSF55469">
    <property type="entry name" value="FMN-dependent nitroreductase-like"/>
    <property type="match status" value="1"/>
</dbReference>
<dbReference type="PANTHER" id="PTHR23026:SF123">
    <property type="entry name" value="NAD(P)H NITROREDUCTASE RV3131-RELATED"/>
    <property type="match status" value="1"/>
</dbReference>
<name>A0A132MUD7_9ACTN</name>
<comment type="caution">
    <text evidence="1">The sequence shown here is derived from an EMBL/GenBank/DDBJ whole genome shotgun (WGS) entry which is preliminary data.</text>
</comment>
<reference evidence="2" key="1">
    <citation type="submission" date="2015-04" db="EMBL/GenBank/DDBJ databases">
        <title>Physiological reanalysis, assessment of diazotrophy, and genome sequences of multiple isolates of Streptomyces thermoautotrophicus.</title>
        <authorList>
            <person name="MacKellar D.C."/>
            <person name="Lieber L."/>
            <person name="Norman J."/>
            <person name="Bolger A."/>
            <person name="Tobin C."/>
            <person name="Murray J.W."/>
            <person name="Chang R."/>
            <person name="Ford T."/>
            <person name="Nguyen P.Q."/>
            <person name="Woodward J."/>
            <person name="Permingeat H."/>
            <person name="Joshi N.S."/>
            <person name="Silver P.A."/>
            <person name="Usadel B."/>
            <person name="Rutherford A.W."/>
            <person name="Friesen M."/>
            <person name="Prell J."/>
        </authorList>
    </citation>
    <scope>NUCLEOTIDE SEQUENCE [LARGE SCALE GENOMIC DNA]</scope>
    <source>
        <strain evidence="2">H1</strain>
    </source>
</reference>
<evidence type="ECO:0000313" key="1">
    <source>
        <dbReference type="EMBL" id="KWX01449.1"/>
    </source>
</evidence>
<protein>
    <submittedName>
        <fullName evidence="1">Nitroreductase</fullName>
    </submittedName>
</protein>
<dbReference type="Gene3D" id="3.40.109.10">
    <property type="entry name" value="NADH Oxidase"/>
    <property type="match status" value="1"/>
</dbReference>
<dbReference type="EMBL" id="LAXD01000001">
    <property type="protein sequence ID" value="KWX01449.1"/>
    <property type="molecule type" value="Genomic_DNA"/>
</dbReference>
<gene>
    <name evidence="1" type="ORF">LI90_2480</name>
</gene>
<dbReference type="RefSeq" id="WP_096059054.1">
    <property type="nucleotide sequence ID" value="NZ_LAXD01000001.1"/>
</dbReference>
<dbReference type="Proteomes" id="UP000070188">
    <property type="component" value="Unassembled WGS sequence"/>
</dbReference>
<dbReference type="InterPro" id="IPR000415">
    <property type="entry name" value="Nitroreductase-like"/>
</dbReference>
<evidence type="ECO:0000313" key="2">
    <source>
        <dbReference type="Proteomes" id="UP000070188"/>
    </source>
</evidence>